<reference evidence="1 2" key="1">
    <citation type="submission" date="2019-04" db="EMBL/GenBank/DDBJ databases">
        <title>Flavobacterium sp. nov. isolated from construction timber.</title>
        <authorList>
            <person name="Lin S.-Y."/>
            <person name="Chang C.-T."/>
            <person name="Young C.-C."/>
        </authorList>
    </citation>
    <scope>NUCLEOTIDE SEQUENCE [LARGE SCALE GENOMIC DNA]</scope>
    <source>
        <strain evidence="1 2">CC-CTC003</strain>
    </source>
</reference>
<evidence type="ECO:0000313" key="1">
    <source>
        <dbReference type="EMBL" id="THF52893.1"/>
    </source>
</evidence>
<proteinExistence type="predicted"/>
<protein>
    <submittedName>
        <fullName evidence="1">Uncharacterized protein</fullName>
    </submittedName>
</protein>
<evidence type="ECO:0000313" key="2">
    <source>
        <dbReference type="Proteomes" id="UP000307507"/>
    </source>
</evidence>
<dbReference type="AlphaFoldDB" id="A0A4S4A3P6"/>
<sequence>MRNYIFILLLLVNLSCSKVNPELIWYDPIVVSDLDKDSEQADIRVALGISAQVFYLSEKEKNFTQLLDGLTRSYREQKPVKIGIEKGTNQIKIVARTNKK</sequence>
<dbReference type="EMBL" id="SSNZ01000001">
    <property type="protein sequence ID" value="THF52893.1"/>
    <property type="molecule type" value="Genomic_DNA"/>
</dbReference>
<keyword evidence="2" id="KW-1185">Reference proteome</keyword>
<comment type="caution">
    <text evidence="1">The sequence shown here is derived from an EMBL/GenBank/DDBJ whole genome shotgun (WGS) entry which is preliminary data.</text>
</comment>
<dbReference type="Proteomes" id="UP000307507">
    <property type="component" value="Unassembled WGS sequence"/>
</dbReference>
<accession>A0A4S4A3P6</accession>
<dbReference type="RefSeq" id="WP_136401418.1">
    <property type="nucleotide sequence ID" value="NZ_SSNZ01000001.1"/>
</dbReference>
<organism evidence="1 2">
    <name type="scientific">Flavobacterium supellecticarium</name>
    <dbReference type="NCBI Taxonomy" id="2565924"/>
    <lineage>
        <taxon>Bacteria</taxon>
        <taxon>Pseudomonadati</taxon>
        <taxon>Bacteroidota</taxon>
        <taxon>Flavobacteriia</taxon>
        <taxon>Flavobacteriales</taxon>
        <taxon>Flavobacteriaceae</taxon>
        <taxon>Flavobacterium</taxon>
    </lineage>
</organism>
<dbReference type="OrthoDB" id="1270777at2"/>
<name>A0A4S4A3P6_9FLAO</name>
<gene>
    <name evidence="1" type="ORF">E6C50_01410</name>
</gene>